<name>A0A7R9BVX6_9CRUS</name>
<dbReference type="SMART" id="SM01071">
    <property type="entry name" value="CDC37_N"/>
    <property type="match status" value="1"/>
</dbReference>
<evidence type="ECO:0000259" key="9">
    <source>
        <dbReference type="SMART" id="SM01070"/>
    </source>
</evidence>
<evidence type="ECO:0000259" key="8">
    <source>
        <dbReference type="SMART" id="SM01069"/>
    </source>
</evidence>
<dbReference type="OrthoDB" id="440202at2759"/>
<keyword evidence="7" id="KW-0175">Coiled coil</keyword>
<evidence type="ECO:0000256" key="2">
    <source>
        <dbReference type="ARBA" id="ARBA00006222"/>
    </source>
</evidence>
<feature type="domain" description="Cdc37 C-terminal" evidence="8">
    <location>
        <begin position="301"/>
        <end position="365"/>
    </location>
</feature>
<dbReference type="AlphaFoldDB" id="A0A7R9BVX6"/>
<keyword evidence="5" id="KW-0143">Chaperone</keyword>
<keyword evidence="4" id="KW-0963">Cytoplasm</keyword>
<dbReference type="SMART" id="SM01070">
    <property type="entry name" value="CDC37_M"/>
    <property type="match status" value="1"/>
</dbReference>
<comment type="subcellular location">
    <subcellularLocation>
        <location evidence="1">Cytoplasm</location>
    </subcellularLocation>
</comment>
<dbReference type="FunFam" id="1.20.58.610:FF:000001">
    <property type="entry name" value="Hsp90 co-chaperone Cdc37-like 1"/>
    <property type="match status" value="1"/>
</dbReference>
<dbReference type="Proteomes" id="UP000678499">
    <property type="component" value="Unassembled WGS sequence"/>
</dbReference>
<dbReference type="PANTHER" id="PTHR12800:SF4">
    <property type="entry name" value="HSP90 CO-CHAPERONE CDC37"/>
    <property type="match status" value="1"/>
</dbReference>
<dbReference type="GO" id="GO:0050821">
    <property type="term" value="P:protein stabilization"/>
    <property type="evidence" value="ECO:0007669"/>
    <property type="project" value="TreeGrafter"/>
</dbReference>
<accession>A0A7R9BVX6</accession>
<gene>
    <name evidence="11" type="ORF">NMOB1V02_LOCUS10254</name>
</gene>
<evidence type="ECO:0000256" key="1">
    <source>
        <dbReference type="ARBA" id="ARBA00004496"/>
    </source>
</evidence>
<evidence type="ECO:0000259" key="10">
    <source>
        <dbReference type="SMART" id="SM01071"/>
    </source>
</evidence>
<dbReference type="EMBL" id="CAJPEX010004081">
    <property type="protein sequence ID" value="CAG0922784.1"/>
    <property type="molecule type" value="Genomic_DNA"/>
</dbReference>
<dbReference type="Gene3D" id="1.20.58.610">
    <property type="entry name" value="Cdc37, Hsp90 binding domain"/>
    <property type="match status" value="1"/>
</dbReference>
<comment type="similarity">
    <text evidence="2">Belongs to the CDC37 family.</text>
</comment>
<dbReference type="Pfam" id="PF08565">
    <property type="entry name" value="CDC37_M"/>
    <property type="match status" value="1"/>
</dbReference>
<dbReference type="SMART" id="SM01069">
    <property type="entry name" value="CDC37_C"/>
    <property type="match status" value="1"/>
</dbReference>
<dbReference type="EMBL" id="OA886118">
    <property type="protein sequence ID" value="CAD7282632.1"/>
    <property type="molecule type" value="Genomic_DNA"/>
</dbReference>
<evidence type="ECO:0000256" key="5">
    <source>
        <dbReference type="ARBA" id="ARBA00023186"/>
    </source>
</evidence>
<dbReference type="GO" id="GO:0051082">
    <property type="term" value="F:unfolded protein binding"/>
    <property type="evidence" value="ECO:0007669"/>
    <property type="project" value="TreeGrafter"/>
</dbReference>
<dbReference type="GO" id="GO:0051087">
    <property type="term" value="F:protein-folding chaperone binding"/>
    <property type="evidence" value="ECO:0007669"/>
    <property type="project" value="TreeGrafter"/>
</dbReference>
<dbReference type="InterPro" id="IPR013855">
    <property type="entry name" value="Cdc37_N_dom"/>
</dbReference>
<evidence type="ECO:0000313" key="12">
    <source>
        <dbReference type="Proteomes" id="UP000678499"/>
    </source>
</evidence>
<dbReference type="Pfam" id="PF03234">
    <property type="entry name" value="CDC37_N"/>
    <property type="match status" value="1"/>
</dbReference>
<sequence>MVDYSKWKDIEISDDEDDTHPNIDTPSLFRWRHQARMERMAEHERERSKIQKEKKDFGLCERPYFVAFVLRILSKKDMLRLKMKEAAEQAALPTLSELERELAEIEKDEERFRKLEEEIEKKEKLAPWNVDTISQEGFTKTVINTGSKKKDDDLTEEERERLTQKFYQDNESLLKKYGMLKRFEDSKKILTEHPQLVCEDTANYLVLWCINLCIEDKEHLMNHVAHQVICMQFILELAKQLDLDPRSCVTSFFNKIQMADEQYQVGFESELTAFKDRVKKRAEEKIRIATEQVEEEERQKRLGPGGLDPVEVFEALPPELQKCFESKDTELLKKTLAEMPVEEAKYHMKRCVDSGMWIPPADEDEPVDP</sequence>
<organism evidence="11">
    <name type="scientific">Notodromas monacha</name>
    <dbReference type="NCBI Taxonomy" id="399045"/>
    <lineage>
        <taxon>Eukaryota</taxon>
        <taxon>Metazoa</taxon>
        <taxon>Ecdysozoa</taxon>
        <taxon>Arthropoda</taxon>
        <taxon>Crustacea</taxon>
        <taxon>Oligostraca</taxon>
        <taxon>Ostracoda</taxon>
        <taxon>Podocopa</taxon>
        <taxon>Podocopida</taxon>
        <taxon>Cypridocopina</taxon>
        <taxon>Cypridoidea</taxon>
        <taxon>Cyprididae</taxon>
        <taxon>Notodromas</taxon>
    </lineage>
</organism>
<evidence type="ECO:0000256" key="6">
    <source>
        <dbReference type="ARBA" id="ARBA00031396"/>
    </source>
</evidence>
<dbReference type="GO" id="GO:0031072">
    <property type="term" value="F:heat shock protein binding"/>
    <property type="evidence" value="ECO:0007669"/>
    <property type="project" value="TreeGrafter"/>
</dbReference>
<reference evidence="11" key="1">
    <citation type="submission" date="2020-11" db="EMBL/GenBank/DDBJ databases">
        <authorList>
            <person name="Tran Van P."/>
        </authorList>
    </citation>
    <scope>NUCLEOTIDE SEQUENCE</scope>
</reference>
<dbReference type="InterPro" id="IPR038189">
    <property type="entry name" value="Cdc37_Hsp90-bd_sf"/>
</dbReference>
<dbReference type="Gene3D" id="6.10.140.250">
    <property type="match status" value="1"/>
</dbReference>
<evidence type="ECO:0000256" key="3">
    <source>
        <dbReference type="ARBA" id="ARBA00020496"/>
    </source>
</evidence>
<dbReference type="PANTHER" id="PTHR12800">
    <property type="entry name" value="CDC37-RELATED"/>
    <property type="match status" value="1"/>
</dbReference>
<feature type="domain" description="Cdc37 Hsp90 binding" evidence="9">
    <location>
        <begin position="134"/>
        <end position="297"/>
    </location>
</feature>
<protein>
    <recommendedName>
        <fullName evidence="3">Hsp90 co-chaperone Cdc37</fullName>
    </recommendedName>
    <alternativeName>
        <fullName evidence="6">Hsp90 chaperone protein kinase-targeting subunit</fullName>
    </alternativeName>
</protein>
<dbReference type="GO" id="GO:0005737">
    <property type="term" value="C:cytoplasm"/>
    <property type="evidence" value="ECO:0007669"/>
    <property type="project" value="UniProtKB-SubCell"/>
</dbReference>
<dbReference type="Pfam" id="PF08564">
    <property type="entry name" value="CDC37_C"/>
    <property type="match status" value="1"/>
</dbReference>
<dbReference type="InterPro" id="IPR004918">
    <property type="entry name" value="Cdc37"/>
</dbReference>
<dbReference type="GO" id="GO:0006457">
    <property type="term" value="P:protein folding"/>
    <property type="evidence" value="ECO:0007669"/>
    <property type="project" value="TreeGrafter"/>
</dbReference>
<dbReference type="InterPro" id="IPR013873">
    <property type="entry name" value="Cdc37_C"/>
</dbReference>
<keyword evidence="12" id="KW-1185">Reference proteome</keyword>
<evidence type="ECO:0000313" key="11">
    <source>
        <dbReference type="EMBL" id="CAD7282632.1"/>
    </source>
</evidence>
<feature type="domain" description="Cdc37 N-terminal" evidence="10">
    <location>
        <begin position="1"/>
        <end position="141"/>
    </location>
</feature>
<evidence type="ECO:0000256" key="7">
    <source>
        <dbReference type="SAM" id="Coils"/>
    </source>
</evidence>
<dbReference type="InterPro" id="IPR013874">
    <property type="entry name" value="Cdc37_Hsp90-bd"/>
</dbReference>
<dbReference type="SUPFAM" id="SSF101391">
    <property type="entry name" value="Hsp90 co-chaperone CDC37"/>
    <property type="match status" value="1"/>
</dbReference>
<feature type="coiled-coil region" evidence="7">
    <location>
        <begin position="95"/>
        <end position="125"/>
    </location>
</feature>
<evidence type="ECO:0000256" key="4">
    <source>
        <dbReference type="ARBA" id="ARBA00022490"/>
    </source>
</evidence>
<dbReference type="GO" id="GO:0019901">
    <property type="term" value="F:protein kinase binding"/>
    <property type="evidence" value="ECO:0007669"/>
    <property type="project" value="InterPro"/>
</dbReference>
<proteinExistence type="inferred from homology"/>